<gene>
    <name evidence="1" type="ORF">ENL31_01460</name>
</gene>
<organism evidence="1">
    <name type="scientific">Candidatus Aciduliprofundum boonei</name>
    <dbReference type="NCBI Taxonomy" id="379547"/>
    <lineage>
        <taxon>Archaea</taxon>
        <taxon>Methanobacteriati</taxon>
        <taxon>Thermoplasmatota</taxon>
        <taxon>DHVE2 group</taxon>
        <taxon>Candidatus Aciduliprofundum</taxon>
    </lineage>
</organism>
<dbReference type="SUPFAM" id="SSF56281">
    <property type="entry name" value="Metallo-hydrolase/oxidoreductase"/>
    <property type="match status" value="1"/>
</dbReference>
<dbReference type="PANTHER" id="PTHR43546">
    <property type="entry name" value="UPF0173 METAL-DEPENDENT HYDROLASE MJ1163-RELATED"/>
    <property type="match status" value="1"/>
</dbReference>
<dbReference type="Proteomes" id="UP000886130">
    <property type="component" value="Unassembled WGS sequence"/>
</dbReference>
<dbReference type="EMBL" id="DRTM01000107">
    <property type="protein sequence ID" value="HHE75780.1"/>
    <property type="molecule type" value="Genomic_DNA"/>
</dbReference>
<keyword evidence="1" id="KW-0378">Hydrolase</keyword>
<dbReference type="PANTHER" id="PTHR43546:SF3">
    <property type="entry name" value="UPF0173 METAL-DEPENDENT HYDROLASE MJ1163"/>
    <property type="match status" value="1"/>
</dbReference>
<dbReference type="AlphaFoldDB" id="A0A7J3T9M0"/>
<dbReference type="InterPro" id="IPR036866">
    <property type="entry name" value="RibonucZ/Hydroxyglut_hydro"/>
</dbReference>
<evidence type="ECO:0000313" key="1">
    <source>
        <dbReference type="EMBL" id="HHE75780.1"/>
    </source>
</evidence>
<reference evidence="1" key="1">
    <citation type="journal article" date="2020" name="mSystems">
        <title>Genome- and Community-Level Interaction Insights into Carbon Utilization and Element Cycling Functions of Hydrothermarchaeota in Hydrothermal Sediment.</title>
        <authorList>
            <person name="Zhou Z."/>
            <person name="Liu Y."/>
            <person name="Xu W."/>
            <person name="Pan J."/>
            <person name="Luo Z.H."/>
            <person name="Li M."/>
        </authorList>
    </citation>
    <scope>NUCLEOTIDE SEQUENCE [LARGE SCALE GENOMIC DNA]</scope>
    <source>
        <strain evidence="1">HyVt-85</strain>
    </source>
</reference>
<accession>A0A7J3T9M0</accession>
<sequence>ISMVPALHSSGISESKFSHDGGLPAGFVIELNGKKVYHAGDTGLFGDMKLIGGIYHPDVALLPVGGLFTMDTKLATIAAKWIRPKFVIPMHYSTWPPIKANPEEMREELEKEGIKLLVLKPGESFQF</sequence>
<dbReference type="NCBIfam" id="NF001911">
    <property type="entry name" value="PRK00685.1"/>
    <property type="match status" value="1"/>
</dbReference>
<proteinExistence type="predicted"/>
<dbReference type="GO" id="GO:0016787">
    <property type="term" value="F:hydrolase activity"/>
    <property type="evidence" value="ECO:0007669"/>
    <property type="project" value="UniProtKB-KW"/>
</dbReference>
<comment type="caution">
    <text evidence="1">The sequence shown here is derived from an EMBL/GenBank/DDBJ whole genome shotgun (WGS) entry which is preliminary data.</text>
</comment>
<protein>
    <submittedName>
        <fullName evidence="1">Metal-dependent hydrolase</fullName>
    </submittedName>
</protein>
<dbReference type="Pfam" id="PF13483">
    <property type="entry name" value="Lactamase_B_3"/>
    <property type="match status" value="1"/>
</dbReference>
<name>A0A7J3T9M0_9ARCH</name>
<dbReference type="InterPro" id="IPR050114">
    <property type="entry name" value="UPF0173_UPF0282_UlaG_hydrolase"/>
</dbReference>
<feature type="non-terminal residue" evidence="1">
    <location>
        <position position="1"/>
    </location>
</feature>
<dbReference type="Gene3D" id="3.60.15.10">
    <property type="entry name" value="Ribonuclease Z/Hydroxyacylglutathione hydrolase-like"/>
    <property type="match status" value="1"/>
</dbReference>